<feature type="signal peptide" evidence="1">
    <location>
        <begin position="1"/>
        <end position="20"/>
    </location>
</feature>
<sequence>MISPGFLMLFSFTVLWESHASTRMGRPDRSGTTATHKTDVKQCLRCVNEVTGGPITPLPNPRFPNNP</sequence>
<organism evidence="2">
    <name type="scientific">Spodoptera frugiperda</name>
    <name type="common">Fall armyworm</name>
    <dbReference type="NCBI Taxonomy" id="7108"/>
    <lineage>
        <taxon>Eukaryota</taxon>
        <taxon>Metazoa</taxon>
        <taxon>Ecdysozoa</taxon>
        <taxon>Arthropoda</taxon>
        <taxon>Hexapoda</taxon>
        <taxon>Insecta</taxon>
        <taxon>Pterygota</taxon>
        <taxon>Neoptera</taxon>
        <taxon>Endopterygota</taxon>
        <taxon>Lepidoptera</taxon>
        <taxon>Glossata</taxon>
        <taxon>Ditrysia</taxon>
        <taxon>Noctuoidea</taxon>
        <taxon>Noctuidae</taxon>
        <taxon>Amphipyrinae</taxon>
        <taxon>Spodoptera</taxon>
    </lineage>
</organism>
<gene>
    <name evidence="2" type="ORF">SFRICE_018797</name>
</gene>
<evidence type="ECO:0000256" key="1">
    <source>
        <dbReference type="SAM" id="SignalP"/>
    </source>
</evidence>
<dbReference type="EMBL" id="ODYU01009876">
    <property type="protein sequence ID" value="SOQ54585.1"/>
    <property type="molecule type" value="Genomic_DNA"/>
</dbReference>
<keyword evidence="1" id="KW-0732">Signal</keyword>
<reference evidence="2" key="1">
    <citation type="submission" date="2016-07" db="EMBL/GenBank/DDBJ databases">
        <authorList>
            <person name="Bretaudeau A."/>
        </authorList>
    </citation>
    <scope>NUCLEOTIDE SEQUENCE</scope>
    <source>
        <strain evidence="2">Rice</strain>
        <tissue evidence="2">Whole body</tissue>
    </source>
</reference>
<proteinExistence type="predicted"/>
<feature type="chain" id="PRO_5013554237" evidence="1">
    <location>
        <begin position="21"/>
        <end position="67"/>
    </location>
</feature>
<name>A0A2H1WNE2_SPOFR</name>
<dbReference type="AlphaFoldDB" id="A0A2H1WNE2"/>
<protein>
    <submittedName>
        <fullName evidence="2">SFRICE_018797</fullName>
    </submittedName>
</protein>
<evidence type="ECO:0000313" key="2">
    <source>
        <dbReference type="EMBL" id="SOQ54585.1"/>
    </source>
</evidence>
<accession>A0A2H1WNE2</accession>